<dbReference type="GO" id="GO:0006882">
    <property type="term" value="P:intracellular zinc ion homeostasis"/>
    <property type="evidence" value="ECO:0007669"/>
    <property type="project" value="InterPro"/>
</dbReference>
<dbReference type="PANTHER" id="PTHR45755">
    <property type="match status" value="1"/>
</dbReference>
<protein>
    <submittedName>
        <fullName evidence="5">Zinc transporter 5</fullName>
    </submittedName>
</protein>
<evidence type="ECO:0000256" key="4">
    <source>
        <dbReference type="SAM" id="Phobius"/>
    </source>
</evidence>
<comment type="similarity">
    <text evidence="1">Belongs to the cation diffusion facilitator (CDF) transporter (TC 2.A.4) family. SLC30A subfamily.</text>
</comment>
<keyword evidence="3" id="KW-0406">Ion transport</keyword>
<evidence type="ECO:0000256" key="1">
    <source>
        <dbReference type="ARBA" id="ARBA00008873"/>
    </source>
</evidence>
<dbReference type="AlphaFoldDB" id="A0A9Q0LAW4"/>
<accession>A0A9Q0LAW4</accession>
<reference evidence="5" key="1">
    <citation type="submission" date="2022-10" db="EMBL/GenBank/DDBJ databases">
        <title>Novel sulphate-reducing endosymbionts in the free-living metamonad Anaeramoeba.</title>
        <authorList>
            <person name="Jerlstrom-Hultqvist J."/>
            <person name="Cepicka I."/>
            <person name="Gallot-Lavallee L."/>
            <person name="Salas-Leiva D."/>
            <person name="Curtis B.A."/>
            <person name="Zahonova K."/>
            <person name="Pipaliya S."/>
            <person name="Dacks J."/>
            <person name="Roger A.J."/>
        </authorList>
    </citation>
    <scope>NUCLEOTIDE SEQUENCE</scope>
    <source>
        <strain evidence="5">BMAN</strain>
    </source>
</reference>
<evidence type="ECO:0000256" key="2">
    <source>
        <dbReference type="ARBA" id="ARBA00022448"/>
    </source>
</evidence>
<dbReference type="InterPro" id="IPR045316">
    <property type="entry name" value="Msc2-like"/>
</dbReference>
<feature type="transmembrane region" description="Helical" evidence="4">
    <location>
        <begin position="38"/>
        <end position="57"/>
    </location>
</feature>
<feature type="transmembrane region" description="Helical" evidence="4">
    <location>
        <begin position="117"/>
        <end position="140"/>
    </location>
</feature>
<keyword evidence="4" id="KW-1133">Transmembrane helix</keyword>
<evidence type="ECO:0000313" key="5">
    <source>
        <dbReference type="EMBL" id="KAJ5067925.1"/>
    </source>
</evidence>
<dbReference type="PANTHER" id="PTHR45755:SF4">
    <property type="entry name" value="ZINC TRANSPORTER 7"/>
    <property type="match status" value="1"/>
</dbReference>
<sequence>MKFFNKDFIIQKLSISLIFHLITFLSYIYYLFFYSKDIFPDLYFISFLGIILILNLIGSLISKKRINHLYAISFEKINVILGLSNSIACYFTTFYFFTDGIRSSSCFDSRNFLVLSITQFLFWIRISSDILIMIIFYNYSIIDLQKEKNQKLNLTGLFNLFLVDFLFGFGFFLSFYIETFFKIKINRMIIVLNLLIILYSTNPLLKHSISILMFSRPESKANEIDLLISKIYSIDGVIDIILKKFWIVHSGFYAGKIHLKISQNSNSDLILQQVHSLFKYLINYLTIQIEIEEENGNNFDLENKEMNLDLN</sequence>
<comment type="caution">
    <text evidence="5">The sequence shown here is derived from an EMBL/GenBank/DDBJ whole genome shotgun (WGS) entry which is preliminary data.</text>
</comment>
<feature type="transmembrane region" description="Helical" evidence="4">
    <location>
        <begin position="152"/>
        <end position="176"/>
    </location>
</feature>
<keyword evidence="4" id="KW-0472">Membrane</keyword>
<gene>
    <name evidence="5" type="ORF">M0811_12732</name>
</gene>
<feature type="transmembrane region" description="Helical" evidence="4">
    <location>
        <begin position="77"/>
        <end position="97"/>
    </location>
</feature>
<keyword evidence="2" id="KW-0813">Transport</keyword>
<keyword evidence="4" id="KW-0812">Transmembrane</keyword>
<feature type="transmembrane region" description="Helical" evidence="4">
    <location>
        <begin position="12"/>
        <end position="32"/>
    </location>
</feature>
<evidence type="ECO:0000313" key="6">
    <source>
        <dbReference type="Proteomes" id="UP001149090"/>
    </source>
</evidence>
<dbReference type="GO" id="GO:0005385">
    <property type="term" value="F:zinc ion transmembrane transporter activity"/>
    <property type="evidence" value="ECO:0007669"/>
    <property type="project" value="InterPro"/>
</dbReference>
<dbReference type="EMBL" id="JAPDFW010000123">
    <property type="protein sequence ID" value="KAJ5067925.1"/>
    <property type="molecule type" value="Genomic_DNA"/>
</dbReference>
<keyword evidence="6" id="KW-1185">Reference proteome</keyword>
<organism evidence="5 6">
    <name type="scientific">Anaeramoeba ignava</name>
    <name type="common">Anaerobic marine amoeba</name>
    <dbReference type="NCBI Taxonomy" id="1746090"/>
    <lineage>
        <taxon>Eukaryota</taxon>
        <taxon>Metamonada</taxon>
        <taxon>Anaeramoebidae</taxon>
        <taxon>Anaeramoeba</taxon>
    </lineage>
</organism>
<dbReference type="GO" id="GO:0005794">
    <property type="term" value="C:Golgi apparatus"/>
    <property type="evidence" value="ECO:0007669"/>
    <property type="project" value="TreeGrafter"/>
</dbReference>
<name>A0A9Q0LAW4_ANAIG</name>
<evidence type="ECO:0000256" key="3">
    <source>
        <dbReference type="ARBA" id="ARBA00023065"/>
    </source>
</evidence>
<dbReference type="Proteomes" id="UP001149090">
    <property type="component" value="Unassembled WGS sequence"/>
</dbReference>
<proteinExistence type="inferred from homology"/>